<organism evidence="3 4">
    <name type="scientific">Aspergillus mulundensis</name>
    <dbReference type="NCBI Taxonomy" id="1810919"/>
    <lineage>
        <taxon>Eukaryota</taxon>
        <taxon>Fungi</taxon>
        <taxon>Dikarya</taxon>
        <taxon>Ascomycota</taxon>
        <taxon>Pezizomycotina</taxon>
        <taxon>Eurotiomycetes</taxon>
        <taxon>Eurotiomycetidae</taxon>
        <taxon>Eurotiales</taxon>
        <taxon>Aspergillaceae</taxon>
        <taxon>Aspergillus</taxon>
        <taxon>Aspergillus subgen. Nidulantes</taxon>
    </lineage>
</organism>
<evidence type="ECO:0000313" key="4">
    <source>
        <dbReference type="Proteomes" id="UP000256690"/>
    </source>
</evidence>
<keyword evidence="2" id="KW-0560">Oxidoreductase</keyword>
<dbReference type="OrthoDB" id="5336600at2759"/>
<dbReference type="Gene3D" id="3.40.50.720">
    <property type="entry name" value="NAD(P)-binding Rossmann-like Domain"/>
    <property type="match status" value="1"/>
</dbReference>
<evidence type="ECO:0000256" key="2">
    <source>
        <dbReference type="ARBA" id="ARBA00023002"/>
    </source>
</evidence>
<protein>
    <recommendedName>
        <fullName evidence="5">Short-chain dehydrogenase</fullName>
    </recommendedName>
</protein>
<dbReference type="SUPFAM" id="SSF51735">
    <property type="entry name" value="NAD(P)-binding Rossmann-fold domains"/>
    <property type="match status" value="1"/>
</dbReference>
<dbReference type="InterPro" id="IPR036291">
    <property type="entry name" value="NAD(P)-bd_dom_sf"/>
</dbReference>
<accession>A0A3D8QMZ8</accession>
<sequence>MPAPIALILGSGPRIGSSVAATFAAKGYKVATASRSGSGNNTPEGILSLTADFADPSSIPRIFESVRATFGAAPAVVVYNAYRLTEPAEGAGVLSISADDFVRDLNVNTVSAYVAAQKAVEGWEALSAEEGVKKTFIYTGNALNTVVAPVAGWLDLGVGKSASAYWVGAADALYREKGYRFFYADERLDSGEAKGYEIDGPAHAEFFAQLASHEGEVPWLATFVKDKGYVKFDSSVLG</sequence>
<dbReference type="PANTHER" id="PTHR43669:SF4">
    <property type="entry name" value="SHORT-CHAIN DEHYDROGENASE"/>
    <property type="match status" value="1"/>
</dbReference>
<evidence type="ECO:0000256" key="1">
    <source>
        <dbReference type="ARBA" id="ARBA00006484"/>
    </source>
</evidence>
<dbReference type="RefSeq" id="XP_026599247.1">
    <property type="nucleotide sequence ID" value="XM_026752185.1"/>
</dbReference>
<dbReference type="GO" id="GO:0016491">
    <property type="term" value="F:oxidoreductase activity"/>
    <property type="evidence" value="ECO:0007669"/>
    <property type="project" value="UniProtKB-KW"/>
</dbReference>
<evidence type="ECO:0008006" key="5">
    <source>
        <dbReference type="Google" id="ProtNLM"/>
    </source>
</evidence>
<dbReference type="PANTHER" id="PTHR43669">
    <property type="entry name" value="5-KETO-D-GLUCONATE 5-REDUCTASE"/>
    <property type="match status" value="1"/>
</dbReference>
<reference evidence="3 4" key="1">
    <citation type="journal article" date="2018" name="IMA Fungus">
        <title>IMA Genome-F 9: Draft genome sequence of Annulohypoxylon stygium, Aspergillus mulundensis, Berkeleyomyces basicola (syn. Thielaviopsis basicola), Ceratocystis smalleyi, two Cercospora beticola strains, Coleophoma cylindrospora, Fusarium fracticaudum, Phialophora cf. hyalina, and Morchella septimelata.</title>
        <authorList>
            <person name="Wingfield B.D."/>
            <person name="Bills G.F."/>
            <person name="Dong Y."/>
            <person name="Huang W."/>
            <person name="Nel W.J."/>
            <person name="Swalarsk-Parry B.S."/>
            <person name="Vaghefi N."/>
            <person name="Wilken P.M."/>
            <person name="An Z."/>
            <person name="de Beer Z.W."/>
            <person name="De Vos L."/>
            <person name="Chen L."/>
            <person name="Duong T.A."/>
            <person name="Gao Y."/>
            <person name="Hammerbacher A."/>
            <person name="Kikkert J.R."/>
            <person name="Li Y."/>
            <person name="Li H."/>
            <person name="Li K."/>
            <person name="Li Q."/>
            <person name="Liu X."/>
            <person name="Ma X."/>
            <person name="Naidoo K."/>
            <person name="Pethybridge S.J."/>
            <person name="Sun J."/>
            <person name="Steenkamp E.T."/>
            <person name="van der Nest M.A."/>
            <person name="van Wyk S."/>
            <person name="Wingfield M.J."/>
            <person name="Xiong C."/>
            <person name="Yue Q."/>
            <person name="Zhang X."/>
        </authorList>
    </citation>
    <scope>NUCLEOTIDE SEQUENCE [LARGE SCALE GENOMIC DNA]</scope>
    <source>
        <strain evidence="3 4">DSM 5745</strain>
    </source>
</reference>
<keyword evidence="4" id="KW-1185">Reference proteome</keyword>
<gene>
    <name evidence="3" type="ORF">DSM5745_10169</name>
</gene>
<dbReference type="Proteomes" id="UP000256690">
    <property type="component" value="Unassembled WGS sequence"/>
</dbReference>
<dbReference type="AlphaFoldDB" id="A0A3D8QMZ8"/>
<name>A0A3D8QMZ8_9EURO</name>
<evidence type="ECO:0000313" key="3">
    <source>
        <dbReference type="EMBL" id="RDW63058.1"/>
    </source>
</evidence>
<dbReference type="GeneID" id="38120539"/>
<comment type="caution">
    <text evidence="3">The sequence shown here is derived from an EMBL/GenBank/DDBJ whole genome shotgun (WGS) entry which is preliminary data.</text>
</comment>
<dbReference type="STRING" id="1810919.A0A3D8QMZ8"/>
<dbReference type="EMBL" id="PVWQ01000015">
    <property type="protein sequence ID" value="RDW63058.1"/>
    <property type="molecule type" value="Genomic_DNA"/>
</dbReference>
<proteinExistence type="inferred from homology"/>
<comment type="similarity">
    <text evidence="1">Belongs to the short-chain dehydrogenases/reductases (SDR) family.</text>
</comment>